<evidence type="ECO:0000256" key="1">
    <source>
        <dbReference type="ARBA" id="ARBA00001933"/>
    </source>
</evidence>
<dbReference type="Gene3D" id="3.40.640.10">
    <property type="entry name" value="Type I PLP-dependent aspartate aminotransferase-like (Major domain)"/>
    <property type="match status" value="1"/>
</dbReference>
<dbReference type="Pfam" id="PF01053">
    <property type="entry name" value="Cys_Met_Meta_PP"/>
    <property type="match status" value="2"/>
</dbReference>
<proteinExistence type="inferred from homology"/>
<dbReference type="InterPro" id="IPR006235">
    <property type="entry name" value="OAc-hSer/O-AcSer_sulfhydrylase"/>
</dbReference>
<keyword evidence="7" id="KW-1185">Reference proteome</keyword>
<organism evidence="6 7">
    <name type="scientific">Tricholomella constricta</name>
    <dbReference type="NCBI Taxonomy" id="117010"/>
    <lineage>
        <taxon>Eukaryota</taxon>
        <taxon>Fungi</taxon>
        <taxon>Dikarya</taxon>
        <taxon>Basidiomycota</taxon>
        <taxon>Agaricomycotina</taxon>
        <taxon>Agaricomycetes</taxon>
        <taxon>Agaricomycetidae</taxon>
        <taxon>Agaricales</taxon>
        <taxon>Tricholomatineae</taxon>
        <taxon>Lyophyllaceae</taxon>
        <taxon>Tricholomella</taxon>
    </lineage>
</organism>
<keyword evidence="3" id="KW-0808">Transferase</keyword>
<dbReference type="GO" id="GO:0006535">
    <property type="term" value="P:cysteine biosynthetic process from serine"/>
    <property type="evidence" value="ECO:0007669"/>
    <property type="project" value="TreeGrafter"/>
</dbReference>
<dbReference type="AlphaFoldDB" id="A0A8H5H8Q4"/>
<dbReference type="InterPro" id="IPR000277">
    <property type="entry name" value="Cys/Met-Metab_PyrdxlP-dep_enz"/>
</dbReference>
<reference evidence="6 7" key="1">
    <citation type="journal article" date="2020" name="ISME J.">
        <title>Uncovering the hidden diversity of litter-decomposition mechanisms in mushroom-forming fungi.</title>
        <authorList>
            <person name="Floudas D."/>
            <person name="Bentzer J."/>
            <person name="Ahren D."/>
            <person name="Johansson T."/>
            <person name="Persson P."/>
            <person name="Tunlid A."/>
        </authorList>
    </citation>
    <scope>NUCLEOTIDE SEQUENCE [LARGE SCALE GENOMIC DNA]</scope>
    <source>
        <strain evidence="6 7">CBS 661.87</strain>
    </source>
</reference>
<dbReference type="InterPro" id="IPR015424">
    <property type="entry name" value="PyrdxlP-dep_Trfase"/>
</dbReference>
<sequence>MYSNSSLPALEFYKEPEFETIQLHGGQQPDPTTNARAVPIYATAGFCFNDTAHAAEILKLNDPSFCYTRIANPTTDVFEKRIAQLEGGIAAVATASGQSAHFLAIGAIAGAGDNIITSTHLYGGTYNLLKVTLKNFGIDVKFIAGSDPALFAAAIDERTKAILIESIANPDYFVSDVQALANVAHDHKIPLIVDNTFGMGGYLARPFDHGADIIGRFDWRGSGRFPGFTEPAGGYHELVYADKFGPLAFAVKVRAQMLRDIGTCMHPFGAFLLLQGLETLSLRAERHCTNGLALAQWLEKHPHVAWISYPGLKSHSSHELAKKLLRPGFFGGMLSFGIKGDAQIAAKFVDNLKLVSHVANVGDAKTLIVHPASTTHAQLNEEAQLATGVTPDLLRVSTGIEAINDIIADFEGAFGVAFGQ</sequence>
<dbReference type="SUPFAM" id="SSF53383">
    <property type="entry name" value="PLP-dependent transferases"/>
    <property type="match status" value="1"/>
</dbReference>
<evidence type="ECO:0000256" key="3">
    <source>
        <dbReference type="ARBA" id="ARBA00022679"/>
    </source>
</evidence>
<dbReference type="GO" id="GO:0004124">
    <property type="term" value="F:cysteine synthase activity"/>
    <property type="evidence" value="ECO:0007669"/>
    <property type="project" value="TreeGrafter"/>
</dbReference>
<dbReference type="GO" id="GO:0005737">
    <property type="term" value="C:cytoplasm"/>
    <property type="evidence" value="ECO:0007669"/>
    <property type="project" value="TreeGrafter"/>
</dbReference>
<evidence type="ECO:0000313" key="7">
    <source>
        <dbReference type="Proteomes" id="UP000565441"/>
    </source>
</evidence>
<evidence type="ECO:0008006" key="8">
    <source>
        <dbReference type="Google" id="ProtNLM"/>
    </source>
</evidence>
<dbReference type="GO" id="GO:0030170">
    <property type="term" value="F:pyridoxal phosphate binding"/>
    <property type="evidence" value="ECO:0007669"/>
    <property type="project" value="InterPro"/>
</dbReference>
<keyword evidence="4 5" id="KW-0663">Pyridoxal phosphate</keyword>
<dbReference type="PIRSF" id="PIRSF001434">
    <property type="entry name" value="CGS"/>
    <property type="match status" value="1"/>
</dbReference>
<protein>
    <recommendedName>
        <fullName evidence="8">O-acetylhomoserine aminocarboxypropyltransferase</fullName>
    </recommendedName>
</protein>
<dbReference type="PANTHER" id="PTHR43797">
    <property type="entry name" value="HOMOCYSTEINE/CYSTEINE SYNTHASE"/>
    <property type="match status" value="1"/>
</dbReference>
<evidence type="ECO:0000256" key="4">
    <source>
        <dbReference type="ARBA" id="ARBA00022898"/>
    </source>
</evidence>
<dbReference type="CDD" id="cd00614">
    <property type="entry name" value="CGS_like"/>
    <property type="match status" value="1"/>
</dbReference>
<dbReference type="InterPro" id="IPR015421">
    <property type="entry name" value="PyrdxlP-dep_Trfase_major"/>
</dbReference>
<evidence type="ECO:0000256" key="5">
    <source>
        <dbReference type="RuleBase" id="RU362118"/>
    </source>
</evidence>
<comment type="cofactor">
    <cofactor evidence="1 5">
        <name>pyridoxal 5'-phosphate</name>
        <dbReference type="ChEBI" id="CHEBI:597326"/>
    </cofactor>
</comment>
<dbReference type="Proteomes" id="UP000565441">
    <property type="component" value="Unassembled WGS sequence"/>
</dbReference>
<evidence type="ECO:0000256" key="2">
    <source>
        <dbReference type="ARBA" id="ARBA00009077"/>
    </source>
</evidence>
<dbReference type="InterPro" id="IPR015422">
    <property type="entry name" value="PyrdxlP-dep_Trfase_small"/>
</dbReference>
<name>A0A8H5H8Q4_9AGAR</name>
<dbReference type="PANTHER" id="PTHR43797:SF2">
    <property type="entry name" value="HOMOCYSTEINE_CYSTEINE SYNTHASE"/>
    <property type="match status" value="1"/>
</dbReference>
<dbReference type="GO" id="GO:0071269">
    <property type="term" value="P:L-homocysteine biosynthetic process"/>
    <property type="evidence" value="ECO:0007669"/>
    <property type="project" value="TreeGrafter"/>
</dbReference>
<evidence type="ECO:0000313" key="6">
    <source>
        <dbReference type="EMBL" id="KAF5378769.1"/>
    </source>
</evidence>
<dbReference type="GO" id="GO:0019346">
    <property type="term" value="P:transsulfuration"/>
    <property type="evidence" value="ECO:0007669"/>
    <property type="project" value="InterPro"/>
</dbReference>
<gene>
    <name evidence="6" type="ORF">D9615_006898</name>
</gene>
<dbReference type="EMBL" id="JAACJP010000018">
    <property type="protein sequence ID" value="KAF5378769.1"/>
    <property type="molecule type" value="Genomic_DNA"/>
</dbReference>
<comment type="similarity">
    <text evidence="2 5">Belongs to the trans-sulfuration enzymes family.</text>
</comment>
<dbReference type="GO" id="GO:0003961">
    <property type="term" value="F:O-acetylhomoserine aminocarboxypropyltransferase activity"/>
    <property type="evidence" value="ECO:0007669"/>
    <property type="project" value="TreeGrafter"/>
</dbReference>
<dbReference type="Gene3D" id="3.90.1150.10">
    <property type="entry name" value="Aspartate Aminotransferase, domain 1"/>
    <property type="match status" value="1"/>
</dbReference>
<comment type="caution">
    <text evidence="6">The sequence shown here is derived from an EMBL/GenBank/DDBJ whole genome shotgun (WGS) entry which is preliminary data.</text>
</comment>
<accession>A0A8H5H8Q4</accession>
<dbReference type="OrthoDB" id="3512640at2759"/>